<evidence type="ECO:0000256" key="5">
    <source>
        <dbReference type="HAMAP-Rule" id="MF_00845"/>
    </source>
</evidence>
<dbReference type="AlphaFoldDB" id="A0A0Q0CZU0"/>
<dbReference type="InterPro" id="IPR002938">
    <property type="entry name" value="FAD-bd"/>
</dbReference>
<feature type="domain" description="FAD-binding" evidence="6">
    <location>
        <begin position="157"/>
        <end position="335"/>
    </location>
</feature>
<keyword evidence="3 5" id="KW-0560">Oxidoreductase</keyword>
<comment type="function">
    <text evidence="5">An FAD-requiring monooxygenase active on some tetracycline antibiotic derivatives, which leads to their inactivation. Hydroxylates carbon 11a of tetracycline and some analogs.</text>
</comment>
<keyword evidence="5" id="KW-0547">Nucleotide-binding</keyword>
<reference evidence="7" key="1">
    <citation type="submission" date="2015-09" db="EMBL/GenBank/DDBJ databases">
        <title>Genome announcement of multiple Pseudomonas syringae strains.</title>
        <authorList>
            <person name="Thakur S."/>
            <person name="Wang P.W."/>
            <person name="Gong Y."/>
            <person name="Weir B.S."/>
            <person name="Guttman D.S."/>
        </authorList>
    </citation>
    <scope>NUCLEOTIDE SEQUENCE [LARGE SCALE GENOMIC DNA]</scope>
    <source>
        <strain evidence="7">ICMP3962</strain>
    </source>
</reference>
<keyword evidence="2 5" id="KW-0274">FAD</keyword>
<dbReference type="PANTHER" id="PTHR46972">
    <property type="entry name" value="MONOOXYGENASE ASQM-RELATED"/>
    <property type="match status" value="1"/>
</dbReference>
<evidence type="ECO:0000256" key="2">
    <source>
        <dbReference type="ARBA" id="ARBA00022827"/>
    </source>
</evidence>
<comment type="cofactor">
    <cofactor evidence="5">
        <name>FAD</name>
        <dbReference type="ChEBI" id="CHEBI:57692"/>
    </cofactor>
</comment>
<dbReference type="PRINTS" id="PR00420">
    <property type="entry name" value="RNGMNOXGNASE"/>
</dbReference>
<keyword evidence="4 5" id="KW-0503">Monooxygenase</keyword>
<evidence type="ECO:0000313" key="7">
    <source>
        <dbReference type="EMBL" id="KPZ10726.1"/>
    </source>
</evidence>
<name>A0A0Q0CZU0_PSEA0</name>
<sequence length="530" mass="56810">MTCCPIRSRMRTIVNSPADHLNAEPTHGWAFIASYMANATARTASSGDAWCASTSTLRVMIAPQAATTKSRLLAMCPYNAPGPVASRSARVRKVRPASPPLSSNLIAASMICSRESDAVRRRRLGLSSVMQHLDTIGTAFQIIGTALHHQRYGMNPSVTIIGAGLGGLTLARVLHVHGISATVYEAEPSPTARGQGGMLDIHVENGQLALRMAGLYDAFQYLILPGRQALRMLDTDGTLLLELPDNGTGGRPEVQRGELRQMLLDSLPKGTVQWGCKVCAVRVLGEGANEVTFADGTTLTTRVLVGADGAWSQVRPLLSANKPAYSGMSYVETWLFDAAIRHPTSATLVGSGQVIVPSPHNTLAVHRERDDTLHTYLMLTRPQGWFAAIDFSDKAPACVRIAQEYASWSPQITALITDSDTAPLCRPIFALPDEHRWERVPGVTLLGDAAHLTMPNGEGANLAMLDGAELGMALAAHPDDLETALATYERAMFTRSAAAAAEGAKLHVLLASENPARAMIQMMQDHESVA</sequence>
<dbReference type="EC" id="1.14.13.-" evidence="5"/>
<organism evidence="7">
    <name type="scientific">Pseudomonas amygdali pv. ulmi</name>
    <dbReference type="NCBI Taxonomy" id="251720"/>
    <lineage>
        <taxon>Bacteria</taxon>
        <taxon>Pseudomonadati</taxon>
        <taxon>Pseudomonadota</taxon>
        <taxon>Gammaproteobacteria</taxon>
        <taxon>Pseudomonadales</taxon>
        <taxon>Pseudomonadaceae</taxon>
        <taxon>Pseudomonas</taxon>
        <taxon>Pseudomonas amygdali</taxon>
    </lineage>
</organism>
<feature type="binding site" evidence="5">
    <location>
        <position position="200"/>
    </location>
    <ligand>
        <name>FAD</name>
        <dbReference type="ChEBI" id="CHEBI:57692"/>
    </ligand>
</feature>
<keyword evidence="5" id="KW-0963">Cytoplasm</keyword>
<dbReference type="InterPro" id="IPR043683">
    <property type="entry name" value="TetX_monooxygenase"/>
</dbReference>
<dbReference type="EMBL" id="LJRQ01000262">
    <property type="protein sequence ID" value="KPZ10726.1"/>
    <property type="molecule type" value="Genomic_DNA"/>
</dbReference>
<dbReference type="GO" id="GO:0004497">
    <property type="term" value="F:monooxygenase activity"/>
    <property type="evidence" value="ECO:0007669"/>
    <property type="project" value="UniProtKB-UniRule"/>
</dbReference>
<dbReference type="SUPFAM" id="SSF51905">
    <property type="entry name" value="FAD/NAD(P)-binding domain"/>
    <property type="match status" value="1"/>
</dbReference>
<accession>A0A0Q0CZU0</accession>
<feature type="domain" description="FAD-binding" evidence="6">
    <location>
        <begin position="442"/>
        <end position="490"/>
    </location>
</feature>
<dbReference type="PANTHER" id="PTHR46972:SF1">
    <property type="entry name" value="FAD DEPENDENT OXIDOREDUCTASE DOMAIN-CONTAINING PROTEIN"/>
    <property type="match status" value="1"/>
</dbReference>
<dbReference type="HAMAP" id="MF_00845">
    <property type="entry name" value="TetX_monooxygenase"/>
    <property type="match status" value="1"/>
</dbReference>
<feature type="binding site" evidence="5">
    <location>
        <position position="256"/>
    </location>
    <ligand>
        <name>FAD</name>
        <dbReference type="ChEBI" id="CHEBI:57692"/>
    </ligand>
</feature>
<feature type="binding site" evidence="5">
    <location>
        <position position="448"/>
    </location>
    <ligand>
        <name>FAD</name>
        <dbReference type="ChEBI" id="CHEBI:57692"/>
    </ligand>
</feature>
<gene>
    <name evidence="7" type="ORF">ALO41_05659</name>
</gene>
<comment type="subcellular location">
    <subcellularLocation>
        <location evidence="5">Cytoplasm</location>
    </subcellularLocation>
</comment>
<evidence type="ECO:0000259" key="6">
    <source>
        <dbReference type="Pfam" id="PF01494"/>
    </source>
</evidence>
<dbReference type="PATRIC" id="fig|251720.4.peg.1010"/>
<evidence type="ECO:0000256" key="1">
    <source>
        <dbReference type="ARBA" id="ARBA00022630"/>
    </source>
</evidence>
<dbReference type="Gene3D" id="3.50.50.60">
    <property type="entry name" value="FAD/NAD(P)-binding domain"/>
    <property type="match status" value="1"/>
</dbReference>
<evidence type="ECO:0000256" key="3">
    <source>
        <dbReference type="ARBA" id="ARBA00023002"/>
    </source>
</evidence>
<keyword evidence="5" id="KW-0521">NADP</keyword>
<comment type="subunit">
    <text evidence="5">Monomer.</text>
</comment>
<comment type="domain">
    <text evidence="5">Consists of an N-terminal FAD-binding domain with a Rossman fold and a C-terminal substrate-binding domain.</text>
</comment>
<evidence type="ECO:0000256" key="4">
    <source>
        <dbReference type="ARBA" id="ARBA00023033"/>
    </source>
</evidence>
<keyword evidence="1 5" id="KW-0285">Flavoprotein</keyword>
<comment type="catalytic activity">
    <reaction evidence="5">
        <text>a tetracycline + NADPH + O2 + H(+) = an 11a-hydroxytetracycline + NADP(+) + H2O</text>
        <dbReference type="Rhea" id="RHEA:61444"/>
        <dbReference type="ChEBI" id="CHEBI:15377"/>
        <dbReference type="ChEBI" id="CHEBI:15378"/>
        <dbReference type="ChEBI" id="CHEBI:15379"/>
        <dbReference type="ChEBI" id="CHEBI:57783"/>
        <dbReference type="ChEBI" id="CHEBI:58349"/>
        <dbReference type="ChEBI" id="CHEBI:144644"/>
        <dbReference type="ChEBI" id="CHEBI:144645"/>
    </reaction>
</comment>
<dbReference type="InterPro" id="IPR036188">
    <property type="entry name" value="FAD/NAD-bd_sf"/>
</dbReference>
<dbReference type="GO" id="GO:0071949">
    <property type="term" value="F:FAD binding"/>
    <property type="evidence" value="ECO:0007669"/>
    <property type="project" value="InterPro"/>
</dbReference>
<comment type="similarity">
    <text evidence="5">Belongs to the aromatic-ring hydroxylase family. TetX subfamily.</text>
</comment>
<dbReference type="GO" id="GO:0046677">
    <property type="term" value="P:response to antibiotic"/>
    <property type="evidence" value="ECO:0007669"/>
    <property type="project" value="InterPro"/>
</dbReference>
<protein>
    <recommendedName>
        <fullName evidence="5">Flavin-dependent monooxygenase</fullName>
    </recommendedName>
    <alternativeName>
        <fullName evidence="5">TetX monooxygenase</fullName>
        <shortName evidence="5">TetX</shortName>
        <ecNumber evidence="5">1.14.13.-</ecNumber>
    </alternativeName>
</protein>
<comment type="caution">
    <text evidence="7">The sequence shown here is derived from an EMBL/GenBank/DDBJ whole genome shotgun (WGS) entry which is preliminary data.</text>
</comment>
<proteinExistence type="inferred from homology"/>
<dbReference type="GO" id="GO:0005737">
    <property type="term" value="C:cytoplasm"/>
    <property type="evidence" value="ECO:0007669"/>
    <property type="project" value="UniProtKB-SubCell"/>
</dbReference>
<dbReference type="Proteomes" id="UP000050266">
    <property type="component" value="Unassembled WGS sequence"/>
</dbReference>
<dbReference type="Pfam" id="PF01494">
    <property type="entry name" value="FAD_binding_3"/>
    <property type="match status" value="2"/>
</dbReference>
<feature type="binding site" evidence="5">
    <location>
        <position position="193"/>
    </location>
    <ligand>
        <name>NADPH</name>
        <dbReference type="ChEBI" id="CHEBI:57783"/>
    </ligand>
</feature>